<keyword evidence="1" id="KW-0472">Membrane</keyword>
<keyword evidence="1" id="KW-1133">Transmembrane helix</keyword>
<sequence length="229" mass="26033">MSICFEGFLGKEIQNIETRLIEEFSSLGFHIEIHPDVNLLDSKNFDVLHIKVNKTPVCLKRISPATPLLVSFGYYSKRRDAALQTEEGDPPRRVRKYSYRISTRTSAGRSFSAVHMQALTVAVLAKISNGRFHGDDDAEAVSGSAGLQKIVDELHNTSDIFFDSNAFPFESWPSLGEDSNFKYPEIINKTLKNTQEGIFHVPHKRKININYSYLFFGFIFLYFLIATII</sequence>
<gene>
    <name evidence="2" type="ORF">AB6724_20145</name>
</gene>
<evidence type="ECO:0000313" key="3">
    <source>
        <dbReference type="Proteomes" id="UP001561046"/>
    </source>
</evidence>
<dbReference type="EMBL" id="JBFYGN010000034">
    <property type="protein sequence ID" value="MEX8195151.1"/>
    <property type="molecule type" value="Genomic_DNA"/>
</dbReference>
<feature type="transmembrane region" description="Helical" evidence="1">
    <location>
        <begin position="211"/>
        <end position="228"/>
    </location>
</feature>
<dbReference type="Proteomes" id="UP001561046">
    <property type="component" value="Unassembled WGS sequence"/>
</dbReference>
<accession>A0ABV3ZZV2</accession>
<organism evidence="2 3">
    <name type="scientific">Comamonas guangdongensis</name>
    <dbReference type="NCBI Taxonomy" id="510515"/>
    <lineage>
        <taxon>Bacteria</taxon>
        <taxon>Pseudomonadati</taxon>
        <taxon>Pseudomonadota</taxon>
        <taxon>Betaproteobacteria</taxon>
        <taxon>Burkholderiales</taxon>
        <taxon>Comamonadaceae</taxon>
        <taxon>Comamonas</taxon>
    </lineage>
</organism>
<reference evidence="2 3" key="1">
    <citation type="journal article" date="2013" name="Int. J. Syst. Evol. Microbiol.">
        <title>Comamonas guangdongensis sp. nov., isolated from subterranean forest sediment, and emended description of the genus Comamonas.</title>
        <authorList>
            <person name="Zhang J."/>
            <person name="Wang Y."/>
            <person name="Zhou S."/>
            <person name="Wu C."/>
            <person name="He J."/>
            <person name="Li F."/>
        </authorList>
    </citation>
    <scope>NUCLEOTIDE SEQUENCE [LARGE SCALE GENOMIC DNA]</scope>
    <source>
        <strain evidence="2 3">CCTCC AB2011133</strain>
    </source>
</reference>
<comment type="caution">
    <text evidence="2">The sequence shown here is derived from an EMBL/GenBank/DDBJ whole genome shotgun (WGS) entry which is preliminary data.</text>
</comment>
<evidence type="ECO:0000256" key="1">
    <source>
        <dbReference type="SAM" id="Phobius"/>
    </source>
</evidence>
<evidence type="ECO:0000313" key="2">
    <source>
        <dbReference type="EMBL" id="MEX8195151.1"/>
    </source>
</evidence>
<dbReference type="RefSeq" id="WP_369340329.1">
    <property type="nucleotide sequence ID" value="NZ_JBFYGN010000034.1"/>
</dbReference>
<keyword evidence="3" id="KW-1185">Reference proteome</keyword>
<keyword evidence="1" id="KW-0812">Transmembrane</keyword>
<protein>
    <submittedName>
        <fullName evidence="2">Uncharacterized protein</fullName>
    </submittedName>
</protein>
<proteinExistence type="predicted"/>
<name>A0ABV3ZZV2_9BURK</name>